<evidence type="ECO:0000313" key="2">
    <source>
        <dbReference type="Proteomes" id="UP001233172"/>
    </source>
</evidence>
<evidence type="ECO:0000313" key="1">
    <source>
        <dbReference type="EMBL" id="KAK0050322.1"/>
    </source>
</evidence>
<organism evidence="1 2">
    <name type="scientific">Biomphalaria pfeifferi</name>
    <name type="common">Bloodfluke planorb</name>
    <name type="synonym">Freshwater snail</name>
    <dbReference type="NCBI Taxonomy" id="112525"/>
    <lineage>
        <taxon>Eukaryota</taxon>
        <taxon>Metazoa</taxon>
        <taxon>Spiralia</taxon>
        <taxon>Lophotrochozoa</taxon>
        <taxon>Mollusca</taxon>
        <taxon>Gastropoda</taxon>
        <taxon>Heterobranchia</taxon>
        <taxon>Euthyneura</taxon>
        <taxon>Panpulmonata</taxon>
        <taxon>Hygrophila</taxon>
        <taxon>Lymnaeoidea</taxon>
        <taxon>Planorbidae</taxon>
        <taxon>Biomphalaria</taxon>
    </lineage>
</organism>
<reference evidence="1" key="2">
    <citation type="submission" date="2023-04" db="EMBL/GenBank/DDBJ databases">
        <authorList>
            <person name="Bu L."/>
            <person name="Lu L."/>
            <person name="Laidemitt M.R."/>
            <person name="Zhang S.M."/>
            <person name="Mutuku M."/>
            <person name="Mkoji G."/>
            <person name="Steinauer M."/>
            <person name="Loker E.S."/>
        </authorList>
    </citation>
    <scope>NUCLEOTIDE SEQUENCE</scope>
    <source>
        <strain evidence="1">KasaAsao</strain>
        <tissue evidence="1">Whole Snail</tissue>
    </source>
</reference>
<proteinExistence type="predicted"/>
<accession>A0AAD8B952</accession>
<keyword evidence="2" id="KW-1185">Reference proteome</keyword>
<dbReference type="EMBL" id="JASAOG010000115">
    <property type="protein sequence ID" value="KAK0050322.1"/>
    <property type="molecule type" value="Genomic_DNA"/>
</dbReference>
<dbReference type="Proteomes" id="UP001233172">
    <property type="component" value="Unassembled WGS sequence"/>
</dbReference>
<gene>
    <name evidence="1" type="ORF">Bpfe_020206</name>
</gene>
<protein>
    <submittedName>
        <fullName evidence="1">Uncharacterized protein</fullName>
    </submittedName>
</protein>
<dbReference type="AlphaFoldDB" id="A0AAD8B952"/>
<reference evidence="1" key="1">
    <citation type="journal article" date="2023" name="PLoS Negl. Trop. Dis.">
        <title>A genome sequence for Biomphalaria pfeifferi, the major vector snail for the human-infecting parasite Schistosoma mansoni.</title>
        <authorList>
            <person name="Bu L."/>
            <person name="Lu L."/>
            <person name="Laidemitt M.R."/>
            <person name="Zhang S.M."/>
            <person name="Mutuku M."/>
            <person name="Mkoji G."/>
            <person name="Steinauer M."/>
            <person name="Loker E.S."/>
        </authorList>
    </citation>
    <scope>NUCLEOTIDE SEQUENCE</scope>
    <source>
        <strain evidence="1">KasaAsao</strain>
    </source>
</reference>
<name>A0AAD8B952_BIOPF</name>
<comment type="caution">
    <text evidence="1">The sequence shown here is derived from an EMBL/GenBank/DDBJ whole genome shotgun (WGS) entry which is preliminary data.</text>
</comment>
<sequence>MLELKASKRKVNEKQTKKRLDMRPTLLNSGSKMFIIKTNLSPRAENFLSVCICVSPLGTRAIEYKQNTEAANREASSEVLHFKEIKNRIFVFQDGWIPAMVYHKSVNRPQSSNSASSAKLMLMALPMMPNTDIKVDRKLPLMSSISGFVSSPISQKKLKDSLNIVLIDIFIQQS</sequence>